<evidence type="ECO:0000313" key="6">
    <source>
        <dbReference type="Proteomes" id="UP000012174"/>
    </source>
</evidence>
<evidence type="ECO:0000256" key="2">
    <source>
        <dbReference type="ARBA" id="ARBA00022617"/>
    </source>
</evidence>
<dbReference type="OrthoDB" id="1470350at2759"/>
<evidence type="ECO:0000256" key="3">
    <source>
        <dbReference type="ARBA" id="ARBA00022723"/>
    </source>
</evidence>
<dbReference type="PRINTS" id="PR00463">
    <property type="entry name" value="EP450I"/>
</dbReference>
<keyword evidence="6" id="KW-1185">Reference proteome</keyword>
<dbReference type="KEGG" id="ela:UCREL1_5359"/>
<comment type="similarity">
    <text evidence="1">Belongs to the cytochrome P450 family.</text>
</comment>
<dbReference type="InterPro" id="IPR036396">
    <property type="entry name" value="Cyt_P450_sf"/>
</dbReference>
<keyword evidence="4" id="KW-0408">Iron</keyword>
<dbReference type="SUPFAM" id="SSF48264">
    <property type="entry name" value="Cytochrome P450"/>
    <property type="match status" value="1"/>
</dbReference>
<dbReference type="InterPro" id="IPR050121">
    <property type="entry name" value="Cytochrome_P450_monoxygenase"/>
</dbReference>
<keyword evidence="3" id="KW-0479">Metal-binding</keyword>
<sequence length="391" mass="44044">MRENLDAPVIRYLTVANTEVLVCNSLNCHKEVLQTKCYSFRKPDRWLRMFESMVGKGVLSMEGAEHRAARKMLAGPFSLSNIRKLEPVFLSKAKDVNSLFDYAIAANPGGEWGVIDCTDTFSKATLDIIGATTLGIDLANITSTNFGSHAPAAKKDNAYRKDHENYSFHQAYTVTFSQDATGKALLYANGFFPTRWIPIEANRVFLFATNWLASTLTQFIRSRRSQVRGAIAAGKYVQRYSRDLLSFLIEEDVPGGLAEGVPEKELVGHLLQFMSAGHDTSANVLSWGLYIMATRQDIQSKLRDEIAGLVAETPDPTYTEIERLRYLDHFVKEVLRVFSPGRSFAFLEIKTIFVEIIRNYRFLGVEKPFTVENPCFTLRPAGLEVRLEKIV</sequence>
<dbReference type="GO" id="GO:0020037">
    <property type="term" value="F:heme binding"/>
    <property type="evidence" value="ECO:0007669"/>
    <property type="project" value="InterPro"/>
</dbReference>
<dbReference type="GO" id="GO:0016705">
    <property type="term" value="F:oxidoreductase activity, acting on paired donors, with incorporation or reduction of molecular oxygen"/>
    <property type="evidence" value="ECO:0007669"/>
    <property type="project" value="InterPro"/>
</dbReference>
<dbReference type="AlphaFoldDB" id="M7TLP4"/>
<dbReference type="GO" id="GO:0004497">
    <property type="term" value="F:monooxygenase activity"/>
    <property type="evidence" value="ECO:0007669"/>
    <property type="project" value="InterPro"/>
</dbReference>
<dbReference type="STRING" id="1287681.M7TLP4"/>
<proteinExistence type="inferred from homology"/>
<keyword evidence="2" id="KW-0349">Heme</keyword>
<dbReference type="OMA" id="YSFHQAY"/>
<dbReference type="EMBL" id="KB706395">
    <property type="protein sequence ID" value="EMR67630.1"/>
    <property type="molecule type" value="Genomic_DNA"/>
</dbReference>
<dbReference type="HOGENOM" id="CLU_001570_5_11_1"/>
<gene>
    <name evidence="5" type="ORF">UCREL1_5359</name>
</gene>
<evidence type="ECO:0000256" key="1">
    <source>
        <dbReference type="ARBA" id="ARBA00010617"/>
    </source>
</evidence>
<dbReference type="PANTHER" id="PTHR24305">
    <property type="entry name" value="CYTOCHROME P450"/>
    <property type="match status" value="1"/>
</dbReference>
<protein>
    <submittedName>
        <fullName evidence="5">Putative cytochrome p450 protein</fullName>
    </submittedName>
</protein>
<dbReference type="Gene3D" id="1.10.630.10">
    <property type="entry name" value="Cytochrome P450"/>
    <property type="match status" value="1"/>
</dbReference>
<name>M7TLP4_EUTLA</name>
<dbReference type="eggNOG" id="KOG0157">
    <property type="taxonomic scope" value="Eukaryota"/>
</dbReference>
<evidence type="ECO:0000256" key="4">
    <source>
        <dbReference type="ARBA" id="ARBA00023004"/>
    </source>
</evidence>
<dbReference type="InterPro" id="IPR001128">
    <property type="entry name" value="Cyt_P450"/>
</dbReference>
<dbReference type="PANTHER" id="PTHR24305:SF166">
    <property type="entry name" value="CYTOCHROME P450 12A4, MITOCHONDRIAL-RELATED"/>
    <property type="match status" value="1"/>
</dbReference>
<organism evidence="5 6">
    <name type="scientific">Eutypa lata (strain UCR-EL1)</name>
    <name type="common">Grapevine dieback disease fungus</name>
    <name type="synonym">Eutypa armeniacae</name>
    <dbReference type="NCBI Taxonomy" id="1287681"/>
    <lineage>
        <taxon>Eukaryota</taxon>
        <taxon>Fungi</taxon>
        <taxon>Dikarya</taxon>
        <taxon>Ascomycota</taxon>
        <taxon>Pezizomycotina</taxon>
        <taxon>Sordariomycetes</taxon>
        <taxon>Xylariomycetidae</taxon>
        <taxon>Xylariales</taxon>
        <taxon>Diatrypaceae</taxon>
        <taxon>Eutypa</taxon>
    </lineage>
</organism>
<dbReference type="GO" id="GO:0005506">
    <property type="term" value="F:iron ion binding"/>
    <property type="evidence" value="ECO:0007669"/>
    <property type="project" value="InterPro"/>
</dbReference>
<dbReference type="Proteomes" id="UP000012174">
    <property type="component" value="Unassembled WGS sequence"/>
</dbReference>
<reference evidence="6" key="1">
    <citation type="journal article" date="2013" name="Genome Announc.">
        <title>Draft genome sequence of the grapevine dieback fungus Eutypa lata UCR-EL1.</title>
        <authorList>
            <person name="Blanco-Ulate B."/>
            <person name="Rolshausen P.E."/>
            <person name="Cantu D."/>
        </authorList>
    </citation>
    <scope>NUCLEOTIDE SEQUENCE [LARGE SCALE GENOMIC DNA]</scope>
    <source>
        <strain evidence="6">UCR-EL1</strain>
    </source>
</reference>
<evidence type="ECO:0000313" key="5">
    <source>
        <dbReference type="EMBL" id="EMR67630.1"/>
    </source>
</evidence>
<accession>M7TLP4</accession>
<dbReference type="Pfam" id="PF00067">
    <property type="entry name" value="p450"/>
    <property type="match status" value="1"/>
</dbReference>
<dbReference type="InterPro" id="IPR002401">
    <property type="entry name" value="Cyt_P450_E_grp-I"/>
</dbReference>